<comment type="caution">
    <text evidence="1">The sequence shown here is derived from an EMBL/GenBank/DDBJ whole genome shotgun (WGS) entry which is preliminary data.</text>
</comment>
<evidence type="ECO:0000313" key="1">
    <source>
        <dbReference type="EMBL" id="MCI86447.1"/>
    </source>
</evidence>
<protein>
    <submittedName>
        <fullName evidence="1">Uncharacterized protein</fullName>
    </submittedName>
</protein>
<evidence type="ECO:0000313" key="2">
    <source>
        <dbReference type="Proteomes" id="UP000265520"/>
    </source>
</evidence>
<dbReference type="Proteomes" id="UP000265520">
    <property type="component" value="Unassembled WGS sequence"/>
</dbReference>
<sequence>IKGGYVSVIRLEFGLSWPKHGLVSAGLI</sequence>
<proteinExistence type="predicted"/>
<organism evidence="1 2">
    <name type="scientific">Trifolium medium</name>
    <dbReference type="NCBI Taxonomy" id="97028"/>
    <lineage>
        <taxon>Eukaryota</taxon>
        <taxon>Viridiplantae</taxon>
        <taxon>Streptophyta</taxon>
        <taxon>Embryophyta</taxon>
        <taxon>Tracheophyta</taxon>
        <taxon>Spermatophyta</taxon>
        <taxon>Magnoliopsida</taxon>
        <taxon>eudicotyledons</taxon>
        <taxon>Gunneridae</taxon>
        <taxon>Pentapetalae</taxon>
        <taxon>rosids</taxon>
        <taxon>fabids</taxon>
        <taxon>Fabales</taxon>
        <taxon>Fabaceae</taxon>
        <taxon>Papilionoideae</taxon>
        <taxon>50 kb inversion clade</taxon>
        <taxon>NPAAA clade</taxon>
        <taxon>Hologalegina</taxon>
        <taxon>IRL clade</taxon>
        <taxon>Trifolieae</taxon>
        <taxon>Trifolium</taxon>
    </lineage>
</organism>
<feature type="non-terminal residue" evidence="1">
    <location>
        <position position="1"/>
    </location>
</feature>
<dbReference type="EMBL" id="LXQA011140877">
    <property type="protein sequence ID" value="MCI86447.1"/>
    <property type="molecule type" value="Genomic_DNA"/>
</dbReference>
<name>A0A392VF03_9FABA</name>
<keyword evidence="2" id="KW-1185">Reference proteome</keyword>
<reference evidence="1 2" key="1">
    <citation type="journal article" date="2018" name="Front. Plant Sci.">
        <title>Red Clover (Trifolium pratense) and Zigzag Clover (T. medium) - A Picture of Genomic Similarities and Differences.</title>
        <authorList>
            <person name="Dluhosova J."/>
            <person name="Istvanek J."/>
            <person name="Nedelnik J."/>
            <person name="Repkova J."/>
        </authorList>
    </citation>
    <scope>NUCLEOTIDE SEQUENCE [LARGE SCALE GENOMIC DNA]</scope>
    <source>
        <strain evidence="2">cv. 10/8</strain>
        <tissue evidence="1">Leaf</tissue>
    </source>
</reference>
<dbReference type="AlphaFoldDB" id="A0A392VF03"/>
<accession>A0A392VF03</accession>